<comment type="subcellular location">
    <subcellularLocation>
        <location evidence="1">Cell membrane</location>
        <topology evidence="1">Multi-pass membrane protein</topology>
    </subcellularLocation>
</comment>
<keyword evidence="2" id="KW-1003">Cell membrane</keyword>
<feature type="transmembrane region" description="Helical" evidence="6">
    <location>
        <begin position="35"/>
        <end position="54"/>
    </location>
</feature>
<comment type="caution">
    <text evidence="7">The sequence shown here is derived from an EMBL/GenBank/DDBJ whole genome shotgun (WGS) entry which is preliminary data.</text>
</comment>
<evidence type="ECO:0000256" key="2">
    <source>
        <dbReference type="ARBA" id="ARBA00022475"/>
    </source>
</evidence>
<keyword evidence="3 6" id="KW-0812">Transmembrane</keyword>
<name>A0ABW0KFC5_9BACL</name>
<evidence type="ECO:0000256" key="1">
    <source>
        <dbReference type="ARBA" id="ARBA00004651"/>
    </source>
</evidence>
<feature type="transmembrane region" description="Helical" evidence="6">
    <location>
        <begin position="103"/>
        <end position="121"/>
    </location>
</feature>
<proteinExistence type="predicted"/>
<evidence type="ECO:0000256" key="6">
    <source>
        <dbReference type="SAM" id="Phobius"/>
    </source>
</evidence>
<keyword evidence="4 6" id="KW-1133">Transmembrane helix</keyword>
<dbReference type="EMBL" id="JBHSMJ010000034">
    <property type="protein sequence ID" value="MFC5451442.1"/>
    <property type="molecule type" value="Genomic_DNA"/>
</dbReference>
<keyword evidence="5 6" id="KW-0472">Membrane</keyword>
<organism evidence="7 8">
    <name type="scientific">Paenibacillus aestuarii</name>
    <dbReference type="NCBI Taxonomy" id="516965"/>
    <lineage>
        <taxon>Bacteria</taxon>
        <taxon>Bacillati</taxon>
        <taxon>Bacillota</taxon>
        <taxon>Bacilli</taxon>
        <taxon>Bacillales</taxon>
        <taxon>Paenibacillaceae</taxon>
        <taxon>Paenibacillus</taxon>
    </lineage>
</organism>
<protein>
    <submittedName>
        <fullName evidence="7">ATP synthase subunit I</fullName>
    </submittedName>
</protein>
<sequence length="126" mass="13790">MDEFSATLKTVQNVFLFFLSFCLAAWAILVDYRLYIAGLMLGALASMINARFLAWKINKLGAAAIEQKGRKVTLGFLTRAAIAAVAGLVAVRYPQHFALPTTIAGYFFTQLATLVLGIVSIRKSQK</sequence>
<evidence type="ECO:0000256" key="5">
    <source>
        <dbReference type="ARBA" id="ARBA00023136"/>
    </source>
</evidence>
<dbReference type="RefSeq" id="WP_270884454.1">
    <property type="nucleotide sequence ID" value="NZ_JAQFVF010000070.1"/>
</dbReference>
<evidence type="ECO:0000256" key="3">
    <source>
        <dbReference type="ARBA" id="ARBA00022692"/>
    </source>
</evidence>
<dbReference type="Proteomes" id="UP001596044">
    <property type="component" value="Unassembled WGS sequence"/>
</dbReference>
<dbReference type="InterPro" id="IPR005598">
    <property type="entry name" value="ATP_synth_I"/>
</dbReference>
<reference evidence="8" key="1">
    <citation type="journal article" date="2019" name="Int. J. Syst. Evol. Microbiol.">
        <title>The Global Catalogue of Microorganisms (GCM) 10K type strain sequencing project: providing services to taxonomists for standard genome sequencing and annotation.</title>
        <authorList>
            <consortium name="The Broad Institute Genomics Platform"/>
            <consortium name="The Broad Institute Genome Sequencing Center for Infectious Disease"/>
            <person name="Wu L."/>
            <person name="Ma J."/>
        </authorList>
    </citation>
    <scope>NUCLEOTIDE SEQUENCE [LARGE SCALE GENOMIC DNA]</scope>
    <source>
        <strain evidence="8">KACC 11904</strain>
    </source>
</reference>
<feature type="transmembrane region" description="Helical" evidence="6">
    <location>
        <begin position="12"/>
        <end position="29"/>
    </location>
</feature>
<accession>A0ABW0KFC5</accession>
<feature type="transmembrane region" description="Helical" evidence="6">
    <location>
        <begin position="74"/>
        <end position="91"/>
    </location>
</feature>
<keyword evidence="8" id="KW-1185">Reference proteome</keyword>
<dbReference type="Pfam" id="PF03899">
    <property type="entry name" value="ATP-synt_I"/>
    <property type="match status" value="1"/>
</dbReference>
<evidence type="ECO:0000313" key="8">
    <source>
        <dbReference type="Proteomes" id="UP001596044"/>
    </source>
</evidence>
<gene>
    <name evidence="7" type="ORF">ACFPOG_24775</name>
</gene>
<evidence type="ECO:0000256" key="4">
    <source>
        <dbReference type="ARBA" id="ARBA00022989"/>
    </source>
</evidence>
<evidence type="ECO:0000313" key="7">
    <source>
        <dbReference type="EMBL" id="MFC5451442.1"/>
    </source>
</evidence>